<evidence type="ECO:0000256" key="2">
    <source>
        <dbReference type="ARBA" id="ARBA00010838"/>
    </source>
</evidence>
<feature type="active site" description="Nucleophile" evidence="9">
    <location>
        <position position="392"/>
    </location>
</feature>
<gene>
    <name evidence="13" type="ORF">F4561_005342</name>
</gene>
<dbReference type="InterPro" id="IPR001360">
    <property type="entry name" value="Glyco_hydro_1"/>
</dbReference>
<accession>A0A7W7RMJ6</accession>
<comment type="similarity">
    <text evidence="2 11">Belongs to the glycosyl hydrolase 1 family.</text>
</comment>
<dbReference type="EC" id="3.2.1.21" evidence="3 11"/>
<evidence type="ECO:0000256" key="1">
    <source>
        <dbReference type="ARBA" id="ARBA00000448"/>
    </source>
</evidence>
<dbReference type="InterPro" id="IPR017736">
    <property type="entry name" value="Glyco_hydro_1_beta-glucosidase"/>
</dbReference>
<feature type="binding site" evidence="10">
    <location>
        <position position="319"/>
    </location>
    <ligand>
        <name>substrate</name>
    </ligand>
</feature>
<evidence type="ECO:0000256" key="9">
    <source>
        <dbReference type="PIRSR" id="PIRSR617736-1"/>
    </source>
</evidence>
<evidence type="ECO:0000256" key="10">
    <source>
        <dbReference type="PIRSR" id="PIRSR617736-2"/>
    </source>
</evidence>
<keyword evidence="8" id="KW-0624">Polysaccharide degradation</keyword>
<evidence type="ECO:0000313" key="14">
    <source>
        <dbReference type="Proteomes" id="UP000523007"/>
    </source>
</evidence>
<evidence type="ECO:0000256" key="4">
    <source>
        <dbReference type="ARBA" id="ARBA00022801"/>
    </source>
</evidence>
<dbReference type="NCBIfam" id="TIGR03356">
    <property type="entry name" value="BGL"/>
    <property type="match status" value="1"/>
</dbReference>
<dbReference type="EMBL" id="JACHJT010000001">
    <property type="protein sequence ID" value="MBB4934522.1"/>
    <property type="molecule type" value="Genomic_DNA"/>
</dbReference>
<dbReference type="InterPro" id="IPR017853">
    <property type="entry name" value="GH"/>
</dbReference>
<keyword evidence="14" id="KW-1185">Reference proteome</keyword>
<evidence type="ECO:0000256" key="7">
    <source>
        <dbReference type="ARBA" id="ARBA00023295"/>
    </source>
</evidence>
<reference evidence="13 14" key="1">
    <citation type="submission" date="2020-08" db="EMBL/GenBank/DDBJ databases">
        <title>Sequencing the genomes of 1000 actinobacteria strains.</title>
        <authorList>
            <person name="Klenk H.-P."/>
        </authorList>
    </citation>
    <scope>NUCLEOTIDE SEQUENCE [LARGE SCALE GENOMIC DNA]</scope>
    <source>
        <strain evidence="13 14">DSM 102030</strain>
    </source>
</reference>
<dbReference type="GO" id="GO:0030245">
    <property type="term" value="P:cellulose catabolic process"/>
    <property type="evidence" value="ECO:0007669"/>
    <property type="project" value="UniProtKB-KW"/>
</dbReference>
<dbReference type="PRINTS" id="PR00131">
    <property type="entry name" value="GLHYDRLASE1"/>
</dbReference>
<evidence type="ECO:0000256" key="8">
    <source>
        <dbReference type="ARBA" id="ARBA00023326"/>
    </source>
</evidence>
<feature type="binding site" evidence="10">
    <location>
        <position position="189"/>
    </location>
    <ligand>
        <name>substrate</name>
    </ligand>
</feature>
<dbReference type="GO" id="GO:0008422">
    <property type="term" value="F:beta-glucosidase activity"/>
    <property type="evidence" value="ECO:0007669"/>
    <property type="project" value="UniProtKB-EC"/>
</dbReference>
<feature type="binding site" evidence="10">
    <location>
        <position position="145"/>
    </location>
    <ligand>
        <name>substrate</name>
    </ligand>
</feature>
<dbReference type="FunFam" id="3.20.20.80:FF:000004">
    <property type="entry name" value="Beta-glucosidase 6-phospho-beta-glucosidase"/>
    <property type="match status" value="1"/>
</dbReference>
<evidence type="ECO:0000256" key="3">
    <source>
        <dbReference type="ARBA" id="ARBA00012744"/>
    </source>
</evidence>
<comment type="caution">
    <text evidence="13">The sequence shown here is derived from an EMBL/GenBank/DDBJ whole genome shotgun (WGS) entry which is preliminary data.</text>
</comment>
<keyword evidence="5" id="KW-0136">Cellulose degradation</keyword>
<dbReference type="AlphaFoldDB" id="A0A7W7RMJ6"/>
<proteinExistence type="inferred from homology"/>
<organism evidence="13 14">
    <name type="scientific">Lipingzhangella halophila</name>
    <dbReference type="NCBI Taxonomy" id="1783352"/>
    <lineage>
        <taxon>Bacteria</taxon>
        <taxon>Bacillati</taxon>
        <taxon>Actinomycetota</taxon>
        <taxon>Actinomycetes</taxon>
        <taxon>Streptosporangiales</taxon>
        <taxon>Nocardiopsidaceae</taxon>
        <taxon>Lipingzhangella</taxon>
    </lineage>
</organism>
<evidence type="ECO:0000256" key="6">
    <source>
        <dbReference type="ARBA" id="ARBA00023277"/>
    </source>
</evidence>
<protein>
    <recommendedName>
        <fullName evidence="3 11">Beta-glucosidase</fullName>
        <ecNumber evidence="3 11">3.2.1.21</ecNumber>
    </recommendedName>
</protein>
<comment type="catalytic activity">
    <reaction evidence="1 11">
        <text>Hydrolysis of terminal, non-reducing beta-D-glucosyl residues with release of beta-D-glucose.</text>
        <dbReference type="EC" id="3.2.1.21"/>
    </reaction>
</comment>
<keyword evidence="4 11" id="KW-0378">Hydrolase</keyword>
<feature type="binding site" evidence="10">
    <location>
        <position position="44"/>
    </location>
    <ligand>
        <name>substrate</name>
    </ligand>
</feature>
<evidence type="ECO:0000256" key="11">
    <source>
        <dbReference type="RuleBase" id="RU361175"/>
    </source>
</evidence>
<feature type="active site" description="Proton donor" evidence="9">
    <location>
        <position position="190"/>
    </location>
</feature>
<feature type="region of interest" description="Disordered" evidence="12">
    <location>
        <begin position="1"/>
        <end position="31"/>
    </location>
</feature>
<keyword evidence="6" id="KW-0119">Carbohydrate metabolism</keyword>
<dbReference type="GO" id="GO:0005829">
    <property type="term" value="C:cytosol"/>
    <property type="evidence" value="ECO:0007669"/>
    <property type="project" value="TreeGrafter"/>
</dbReference>
<evidence type="ECO:0000256" key="12">
    <source>
        <dbReference type="SAM" id="MobiDB-lite"/>
    </source>
</evidence>
<name>A0A7W7RMJ6_9ACTN</name>
<dbReference type="PROSITE" id="PS00653">
    <property type="entry name" value="GLYCOSYL_HYDROL_F1_2"/>
    <property type="match status" value="1"/>
</dbReference>
<feature type="compositionally biased region" description="Polar residues" evidence="12">
    <location>
        <begin position="1"/>
        <end position="14"/>
    </location>
</feature>
<dbReference type="PANTHER" id="PTHR10353:SF36">
    <property type="entry name" value="LP05116P"/>
    <property type="match status" value="1"/>
</dbReference>
<feature type="binding site" evidence="10">
    <location>
        <position position="439"/>
    </location>
    <ligand>
        <name>substrate</name>
    </ligand>
</feature>
<dbReference type="Pfam" id="PF00232">
    <property type="entry name" value="Glyco_hydro_1"/>
    <property type="match status" value="1"/>
</dbReference>
<evidence type="ECO:0000256" key="5">
    <source>
        <dbReference type="ARBA" id="ARBA00023001"/>
    </source>
</evidence>
<feature type="binding site" evidence="10">
    <location>
        <begin position="446"/>
        <end position="447"/>
    </location>
    <ligand>
        <name>substrate</name>
    </ligand>
</feature>
<dbReference type="PANTHER" id="PTHR10353">
    <property type="entry name" value="GLYCOSYL HYDROLASE"/>
    <property type="match status" value="1"/>
</dbReference>
<evidence type="ECO:0000313" key="13">
    <source>
        <dbReference type="EMBL" id="MBB4934522.1"/>
    </source>
</evidence>
<dbReference type="InterPro" id="IPR033132">
    <property type="entry name" value="GH_1_N_CS"/>
</dbReference>
<sequence length="491" mass="53252">MTTHYSLSSRSSVVDTPPWPEPETTTETRFPTGFVWGAGTAAFQVEGATRTDGRGVSIWDTFTAEPGRIQGGDTGDPAADHYRLFHEDVALIRSMGIGHYRFSLAWPRIQPTGSGPENAAGLDFYDRLVDELLAAGIRPWPTLYHWDLPQPLEDAGGWPARDTALRFAEYAAIAHRRLGDRVDTWCTLNEPWVAAFLGYASGQHAPGRQEPAASLAAAHHLLLGHGLAATALREQGAPTVGITLNAQPIRPNSGTVADIDAARQVDGMRNRIFLDPLFEGRYPGDIRADLAEISDFGFVRDGDLATIAAPLDFLGINYYSPAWVAGSAEGVEPALLEPDGAGTAYVGCGDIAMLRGTEIRTDQDWAVDPSGLTELLVRLAVDYPEVPLYVTECGASYRDEVSTDGAVHDPDRLEFLAGHVRATHAALAAGAPIKGFFVWTLLDNFEWAYGYSERFGIVYVNYETQTRTVKDSGRWYGELAATGSLPPTENG</sequence>
<dbReference type="SUPFAM" id="SSF51445">
    <property type="entry name" value="(Trans)glycosidases"/>
    <property type="match status" value="1"/>
</dbReference>
<dbReference type="Gene3D" id="3.20.20.80">
    <property type="entry name" value="Glycosidases"/>
    <property type="match status" value="1"/>
</dbReference>
<dbReference type="Proteomes" id="UP000523007">
    <property type="component" value="Unassembled WGS sequence"/>
</dbReference>
<keyword evidence="7 11" id="KW-0326">Glycosidase</keyword>
<feature type="compositionally biased region" description="Low complexity" evidence="12">
    <location>
        <begin position="22"/>
        <end position="31"/>
    </location>
</feature>